<accession>A0A916NJW7</accession>
<dbReference type="FunFam" id="3.10.129.10:FF:000001">
    <property type="entry name" value="3-hydroxyacyl-[acyl-carrier-protein] dehydratase FabZ"/>
    <property type="match status" value="1"/>
</dbReference>
<dbReference type="InterPro" id="IPR013114">
    <property type="entry name" value="FabA_FabZ"/>
</dbReference>
<keyword evidence="7 9" id="KW-0456">Lyase</keyword>
<keyword evidence="6 9" id="KW-0443">Lipid metabolism</keyword>
<dbReference type="GO" id="GO:0009245">
    <property type="term" value="P:lipid A biosynthetic process"/>
    <property type="evidence" value="ECO:0007669"/>
    <property type="project" value="UniProtKB-UniRule"/>
</dbReference>
<evidence type="ECO:0000256" key="7">
    <source>
        <dbReference type="ARBA" id="ARBA00023239"/>
    </source>
</evidence>
<proteinExistence type="inferred from homology"/>
<sequence length="147" mass="15977">MLDAVQIQEIIPHRYPFLLIDRITEVEPGIRATGIKCVTMNEPFFTGHFPGYPVMPGVLIVEALAQVGSVAMLMVEANRGKLGFFAGIDNFRFRGQVTPGDVLTLSVEITRLKGPIGKGQATAKVGDKVVAEGELMFALSDREKSES</sequence>
<comment type="function">
    <text evidence="8 9">Involved in unsaturated fatty acids biosynthesis. Catalyzes the dehydration of short chain beta-hydroxyacyl-ACPs and long chain saturated and unsaturated beta-hydroxyacyl-ACPs.</text>
</comment>
<evidence type="ECO:0000256" key="1">
    <source>
        <dbReference type="ARBA" id="ARBA00001055"/>
    </source>
</evidence>
<dbReference type="PANTHER" id="PTHR30272">
    <property type="entry name" value="3-HYDROXYACYL-[ACYL-CARRIER-PROTEIN] DEHYDRATASE"/>
    <property type="match status" value="1"/>
</dbReference>
<evidence type="ECO:0000256" key="6">
    <source>
        <dbReference type="ARBA" id="ARBA00023098"/>
    </source>
</evidence>
<keyword evidence="11" id="KW-1185">Reference proteome</keyword>
<dbReference type="EC" id="4.2.1.59" evidence="9"/>
<evidence type="ECO:0000256" key="5">
    <source>
        <dbReference type="ARBA" id="ARBA00022556"/>
    </source>
</evidence>
<comment type="caution">
    <text evidence="10">The sequence shown here is derived from an EMBL/GenBank/DDBJ whole genome shotgun (WGS) entry which is preliminary data.</text>
</comment>
<dbReference type="GO" id="GO:0019171">
    <property type="term" value="F:(3R)-hydroxyacyl-[acyl-carrier-protein] dehydratase activity"/>
    <property type="evidence" value="ECO:0007669"/>
    <property type="project" value="UniProtKB-EC"/>
</dbReference>
<evidence type="ECO:0000256" key="2">
    <source>
        <dbReference type="ARBA" id="ARBA00004496"/>
    </source>
</evidence>
<dbReference type="NCBIfam" id="NF000582">
    <property type="entry name" value="PRK00006.1"/>
    <property type="match status" value="1"/>
</dbReference>
<dbReference type="RefSeq" id="WP_218093284.1">
    <property type="nucleotide sequence ID" value="NZ_CAJVAS010000015.1"/>
</dbReference>
<dbReference type="CDD" id="cd01288">
    <property type="entry name" value="FabZ"/>
    <property type="match status" value="1"/>
</dbReference>
<dbReference type="HAMAP" id="MF_00406">
    <property type="entry name" value="FabZ"/>
    <property type="match status" value="1"/>
</dbReference>
<gene>
    <name evidence="10" type="primary">fabZ_1</name>
    <name evidence="9" type="synonym">fabZ</name>
    <name evidence="10" type="ORF">PAESOLCIP111_03542</name>
</gene>
<keyword evidence="5 9" id="KW-0441">Lipid A biosynthesis</keyword>
<dbReference type="GO" id="GO:0005737">
    <property type="term" value="C:cytoplasm"/>
    <property type="evidence" value="ECO:0007669"/>
    <property type="project" value="UniProtKB-SubCell"/>
</dbReference>
<evidence type="ECO:0000256" key="8">
    <source>
        <dbReference type="ARBA" id="ARBA00025049"/>
    </source>
</evidence>
<organism evidence="10 11">
    <name type="scientific">Paenibacillus solanacearum</name>
    <dbReference type="NCBI Taxonomy" id="2048548"/>
    <lineage>
        <taxon>Bacteria</taxon>
        <taxon>Bacillati</taxon>
        <taxon>Bacillota</taxon>
        <taxon>Bacilli</taxon>
        <taxon>Bacillales</taxon>
        <taxon>Paenibacillaceae</taxon>
        <taxon>Paenibacillus</taxon>
    </lineage>
</organism>
<dbReference type="NCBIfam" id="TIGR01750">
    <property type="entry name" value="fabZ"/>
    <property type="match status" value="1"/>
</dbReference>
<comment type="catalytic activity">
    <reaction evidence="1 9">
        <text>a (3R)-hydroxyacyl-[ACP] = a (2E)-enoyl-[ACP] + H2O</text>
        <dbReference type="Rhea" id="RHEA:13097"/>
        <dbReference type="Rhea" id="RHEA-COMP:9925"/>
        <dbReference type="Rhea" id="RHEA-COMP:9945"/>
        <dbReference type="ChEBI" id="CHEBI:15377"/>
        <dbReference type="ChEBI" id="CHEBI:78784"/>
        <dbReference type="ChEBI" id="CHEBI:78827"/>
        <dbReference type="EC" id="4.2.1.59"/>
    </reaction>
</comment>
<comment type="subcellular location">
    <subcellularLocation>
        <location evidence="2 9">Cytoplasm</location>
    </subcellularLocation>
</comment>
<dbReference type="AlphaFoldDB" id="A0A916NJW7"/>
<dbReference type="Pfam" id="PF07977">
    <property type="entry name" value="FabA"/>
    <property type="match status" value="1"/>
</dbReference>
<evidence type="ECO:0000256" key="3">
    <source>
        <dbReference type="ARBA" id="ARBA00022490"/>
    </source>
</evidence>
<dbReference type="PANTHER" id="PTHR30272:SF1">
    <property type="entry name" value="3-HYDROXYACYL-[ACYL-CARRIER-PROTEIN] DEHYDRATASE"/>
    <property type="match status" value="1"/>
</dbReference>
<dbReference type="GO" id="GO:0016020">
    <property type="term" value="C:membrane"/>
    <property type="evidence" value="ECO:0007669"/>
    <property type="project" value="GOC"/>
</dbReference>
<evidence type="ECO:0000256" key="9">
    <source>
        <dbReference type="HAMAP-Rule" id="MF_00406"/>
    </source>
</evidence>
<dbReference type="InterPro" id="IPR010084">
    <property type="entry name" value="FabZ"/>
</dbReference>
<dbReference type="Proteomes" id="UP000693672">
    <property type="component" value="Unassembled WGS sequence"/>
</dbReference>
<name>A0A916NJW7_9BACL</name>
<feature type="active site" evidence="9">
    <location>
        <position position="48"/>
    </location>
</feature>
<evidence type="ECO:0000313" key="10">
    <source>
        <dbReference type="EMBL" id="CAG7634207.1"/>
    </source>
</evidence>
<reference evidence="10" key="1">
    <citation type="submission" date="2021-06" db="EMBL/GenBank/DDBJ databases">
        <authorList>
            <person name="Criscuolo A."/>
        </authorList>
    </citation>
    <scope>NUCLEOTIDE SEQUENCE</scope>
    <source>
        <strain evidence="10">CIP111600</strain>
    </source>
</reference>
<evidence type="ECO:0000256" key="4">
    <source>
        <dbReference type="ARBA" id="ARBA00022516"/>
    </source>
</evidence>
<dbReference type="GO" id="GO:0006633">
    <property type="term" value="P:fatty acid biosynthetic process"/>
    <property type="evidence" value="ECO:0007669"/>
    <property type="project" value="UniProtKB-UniRule"/>
</dbReference>
<keyword evidence="4 9" id="KW-0444">Lipid biosynthesis</keyword>
<keyword evidence="3 9" id="KW-0963">Cytoplasm</keyword>
<protein>
    <recommendedName>
        <fullName evidence="9">3-hydroxyacyl-[acyl-carrier-protein] dehydratase FabZ</fullName>
        <ecNumber evidence="9">4.2.1.59</ecNumber>
    </recommendedName>
    <alternativeName>
        <fullName evidence="9">(3R)-hydroxymyristoyl-[acyl-carrier-protein] dehydratase</fullName>
        <shortName evidence="9">(3R)-hydroxymyristoyl-ACP dehydrase</shortName>
    </alternativeName>
    <alternativeName>
        <fullName evidence="9">Beta-hydroxyacyl-ACP dehydratase</fullName>
    </alternativeName>
</protein>
<dbReference type="EMBL" id="CAJVAS010000015">
    <property type="protein sequence ID" value="CAG7634207.1"/>
    <property type="molecule type" value="Genomic_DNA"/>
</dbReference>
<evidence type="ECO:0000313" key="11">
    <source>
        <dbReference type="Proteomes" id="UP000693672"/>
    </source>
</evidence>
<comment type="similarity">
    <text evidence="9">Belongs to the thioester dehydratase family. FabZ subfamily.</text>
</comment>